<proteinExistence type="inferred from homology"/>
<dbReference type="EMBL" id="JBHRYN010000005">
    <property type="protein sequence ID" value="MFC3700487.1"/>
    <property type="molecule type" value="Genomic_DNA"/>
</dbReference>
<dbReference type="NCBIfam" id="NF001246">
    <property type="entry name" value="PRK00218.1-2"/>
    <property type="match status" value="1"/>
</dbReference>
<reference evidence="6" key="1">
    <citation type="journal article" date="2019" name="Int. J. Syst. Evol. Microbiol.">
        <title>The Global Catalogue of Microorganisms (GCM) 10K type strain sequencing project: providing services to taxonomists for standard genome sequencing and annotation.</title>
        <authorList>
            <consortium name="The Broad Institute Genomics Platform"/>
            <consortium name="The Broad Institute Genome Sequencing Center for Infectious Disease"/>
            <person name="Wu L."/>
            <person name="Ma J."/>
        </authorList>
    </citation>
    <scope>NUCLEOTIDE SEQUENCE [LARGE SCALE GENOMIC DNA]</scope>
    <source>
        <strain evidence="6">CECT 8288</strain>
    </source>
</reference>
<sequence>MSTNDKHQALALSGVFQAAYLVDKIAKDGQINKDLLEHAVKTILTLNPGSYEELFPDYALFQNGSEQLNNALSKNGQGINKEVLQYAMSIVTVQGKLSKRKELMSELANGLDRAVDQQAYFNDYLHESILASTASCYQNSVSKLNFRIRVTGNPNHLKDSKVADQVRTLLLYGVRCALLWRHSGGRRWHFLTSRARLQRAVNALSQLA</sequence>
<name>A0ABV7WN19_9GAMM</name>
<dbReference type="Proteomes" id="UP001595710">
    <property type="component" value="Unassembled WGS sequence"/>
</dbReference>
<dbReference type="HAMAP" id="MF_00695">
    <property type="entry name" value="HflD_protein"/>
    <property type="match status" value="1"/>
</dbReference>
<dbReference type="PANTHER" id="PTHR38100:SF1">
    <property type="entry name" value="HIGH FREQUENCY LYSOGENIZATION PROTEIN HFLD"/>
    <property type="match status" value="1"/>
</dbReference>
<evidence type="ECO:0000256" key="2">
    <source>
        <dbReference type="ARBA" id="ARBA00022490"/>
    </source>
</evidence>
<organism evidence="5 6">
    <name type="scientific">Reinekea marina</name>
    <dbReference type="NCBI Taxonomy" id="1310421"/>
    <lineage>
        <taxon>Bacteria</taxon>
        <taxon>Pseudomonadati</taxon>
        <taxon>Pseudomonadota</taxon>
        <taxon>Gammaproteobacteria</taxon>
        <taxon>Oceanospirillales</taxon>
        <taxon>Saccharospirillaceae</taxon>
        <taxon>Reinekea</taxon>
    </lineage>
</organism>
<dbReference type="InterPro" id="IPR035932">
    <property type="entry name" value="HflD-like_sf"/>
</dbReference>
<comment type="similarity">
    <text evidence="4">Belongs to the HflD family.</text>
</comment>
<dbReference type="Pfam" id="PF04356">
    <property type="entry name" value="DUF489"/>
    <property type="match status" value="1"/>
</dbReference>
<evidence type="ECO:0000313" key="6">
    <source>
        <dbReference type="Proteomes" id="UP001595710"/>
    </source>
</evidence>
<keyword evidence="3 4" id="KW-0472">Membrane</keyword>
<keyword evidence="2 4" id="KW-0963">Cytoplasm</keyword>
<dbReference type="PANTHER" id="PTHR38100">
    <property type="entry name" value="HIGH FREQUENCY LYSOGENIZATION PROTEIN HFLD"/>
    <property type="match status" value="1"/>
</dbReference>
<keyword evidence="6" id="KW-1185">Reference proteome</keyword>
<gene>
    <name evidence="4 5" type="primary">hflD</name>
    <name evidence="5" type="ORF">ACFOND_02460</name>
</gene>
<evidence type="ECO:0000256" key="3">
    <source>
        <dbReference type="ARBA" id="ARBA00023136"/>
    </source>
</evidence>
<dbReference type="InterPro" id="IPR007451">
    <property type="entry name" value="HflD"/>
</dbReference>
<evidence type="ECO:0000256" key="4">
    <source>
        <dbReference type="HAMAP-Rule" id="MF_00695"/>
    </source>
</evidence>
<dbReference type="RefSeq" id="WP_290281800.1">
    <property type="nucleotide sequence ID" value="NZ_JAUFQI010000001.1"/>
</dbReference>
<comment type="caution">
    <text evidence="5">The sequence shown here is derived from an EMBL/GenBank/DDBJ whole genome shotgun (WGS) entry which is preliminary data.</text>
</comment>
<dbReference type="SUPFAM" id="SSF101322">
    <property type="entry name" value="YcfC-like"/>
    <property type="match status" value="1"/>
</dbReference>
<dbReference type="Gene3D" id="1.10.3890.10">
    <property type="entry name" value="HflD-like"/>
    <property type="match status" value="1"/>
</dbReference>
<protein>
    <recommendedName>
        <fullName evidence="4">High frequency lysogenization protein HflD homolog</fullName>
    </recommendedName>
</protein>
<keyword evidence="1 4" id="KW-1003">Cell membrane</keyword>
<evidence type="ECO:0000313" key="5">
    <source>
        <dbReference type="EMBL" id="MFC3700487.1"/>
    </source>
</evidence>
<evidence type="ECO:0000256" key="1">
    <source>
        <dbReference type="ARBA" id="ARBA00022475"/>
    </source>
</evidence>
<accession>A0ABV7WN19</accession>
<comment type="subcellular location">
    <subcellularLocation>
        <location evidence="4">Cytoplasm</location>
    </subcellularLocation>
    <subcellularLocation>
        <location evidence="4">Cell membrane</location>
        <topology evidence="4">Peripheral membrane protein</topology>
        <orientation evidence="4">Cytoplasmic side</orientation>
    </subcellularLocation>
</comment>